<dbReference type="SMART" id="SM00212">
    <property type="entry name" value="UBCc"/>
    <property type="match status" value="1"/>
</dbReference>
<dbReference type="CDD" id="cd23795">
    <property type="entry name" value="UBCc_UBE2G1"/>
    <property type="match status" value="1"/>
</dbReference>
<gene>
    <name evidence="6" type="ORF">HERI1096_LOCUS7565</name>
    <name evidence="7" type="ORF">HERI1096_LOCUS7567</name>
</gene>
<organism evidence="6">
    <name type="scientific">Haptolina ericina</name>
    <dbReference type="NCBI Taxonomy" id="156174"/>
    <lineage>
        <taxon>Eukaryota</taxon>
        <taxon>Haptista</taxon>
        <taxon>Haptophyta</taxon>
        <taxon>Prymnesiophyceae</taxon>
        <taxon>Prymnesiales</taxon>
        <taxon>Prymnesiaceae</taxon>
        <taxon>Haptolina</taxon>
    </lineage>
</organism>
<dbReference type="EMBL" id="HBHX01013555">
    <property type="protein sequence ID" value="CAE0106906.1"/>
    <property type="molecule type" value="Transcribed_RNA"/>
</dbReference>
<keyword evidence="4" id="KW-0547">Nucleotide-binding</keyword>
<proteinExistence type="inferred from homology"/>
<dbReference type="Gene3D" id="3.10.110.10">
    <property type="entry name" value="Ubiquitin Conjugating Enzyme"/>
    <property type="match status" value="1"/>
</dbReference>
<dbReference type="AlphaFoldDB" id="A0A6T9C6V8"/>
<sequence length="165" mass="18670">MSNQSTLLLATQMKEVRKGDSMFSAGFKVDDNPYVWDITIFGPPDTPYESGMFKAEMVFPQDYPNMPPKMKFISDIWHPNVYPDGGVCISILHAPGEDSYGYEAAAERWRPIHTAESILLSVISMLADPNTESPANIDAAKQFRDDNPEFVKRVKRCVRKSQDDF</sequence>
<reference evidence="6" key="1">
    <citation type="submission" date="2021-01" db="EMBL/GenBank/DDBJ databases">
        <authorList>
            <person name="Corre E."/>
            <person name="Pelletier E."/>
            <person name="Niang G."/>
            <person name="Scheremetjew M."/>
            <person name="Finn R."/>
            <person name="Kale V."/>
            <person name="Holt S."/>
            <person name="Cochrane G."/>
            <person name="Meng A."/>
            <person name="Brown T."/>
            <person name="Cohen L."/>
        </authorList>
    </citation>
    <scope>NUCLEOTIDE SEQUENCE</scope>
    <source>
        <strain evidence="6">CCMP281</strain>
    </source>
</reference>
<accession>A0A6T9C6V8</accession>
<evidence type="ECO:0000313" key="6">
    <source>
        <dbReference type="EMBL" id="CAE0106906.1"/>
    </source>
</evidence>
<dbReference type="InterPro" id="IPR023313">
    <property type="entry name" value="UBQ-conjugating_AS"/>
</dbReference>
<dbReference type="InterPro" id="IPR016135">
    <property type="entry name" value="UBQ-conjugating_enzyme/RWD"/>
</dbReference>
<protein>
    <recommendedName>
        <fullName evidence="5">UBC core domain-containing protein</fullName>
    </recommendedName>
</protein>
<dbReference type="InterPro" id="IPR050113">
    <property type="entry name" value="Ub_conjugating_enzyme"/>
</dbReference>
<comment type="similarity">
    <text evidence="4">Belongs to the ubiquitin-conjugating enzyme family.</text>
</comment>
<keyword evidence="4" id="KW-0067">ATP-binding</keyword>
<dbReference type="EMBL" id="HBHX01013557">
    <property type="protein sequence ID" value="CAE0106908.1"/>
    <property type="molecule type" value="Transcribed_RNA"/>
</dbReference>
<dbReference type="FunFam" id="3.10.110.10:FF:000051">
    <property type="entry name" value="ubiquitin-conjugating enzyme E2 R2-like"/>
    <property type="match status" value="1"/>
</dbReference>
<dbReference type="SUPFAM" id="SSF54495">
    <property type="entry name" value="UBC-like"/>
    <property type="match status" value="1"/>
</dbReference>
<feature type="active site" description="Glycyl thioester intermediate" evidence="3">
    <location>
        <position position="88"/>
    </location>
</feature>
<evidence type="ECO:0000256" key="3">
    <source>
        <dbReference type="PROSITE-ProRule" id="PRU10133"/>
    </source>
</evidence>
<dbReference type="GO" id="GO:0016740">
    <property type="term" value="F:transferase activity"/>
    <property type="evidence" value="ECO:0007669"/>
    <property type="project" value="UniProtKB-KW"/>
</dbReference>
<dbReference type="PROSITE" id="PS50127">
    <property type="entry name" value="UBC_2"/>
    <property type="match status" value="1"/>
</dbReference>
<evidence type="ECO:0000256" key="1">
    <source>
        <dbReference type="ARBA" id="ARBA00022679"/>
    </source>
</evidence>
<evidence type="ECO:0000256" key="4">
    <source>
        <dbReference type="RuleBase" id="RU362109"/>
    </source>
</evidence>
<feature type="domain" description="UBC core" evidence="5">
    <location>
        <begin position="4"/>
        <end position="163"/>
    </location>
</feature>
<dbReference type="GO" id="GO:0005524">
    <property type="term" value="F:ATP binding"/>
    <property type="evidence" value="ECO:0007669"/>
    <property type="project" value="UniProtKB-UniRule"/>
</dbReference>
<dbReference type="PANTHER" id="PTHR24067">
    <property type="entry name" value="UBIQUITIN-CONJUGATING ENZYME E2"/>
    <property type="match status" value="1"/>
</dbReference>
<keyword evidence="2 4" id="KW-0833">Ubl conjugation pathway</keyword>
<evidence type="ECO:0000313" key="7">
    <source>
        <dbReference type="EMBL" id="CAE0106908.1"/>
    </source>
</evidence>
<dbReference type="InterPro" id="IPR000608">
    <property type="entry name" value="UBC"/>
</dbReference>
<evidence type="ECO:0000256" key="2">
    <source>
        <dbReference type="ARBA" id="ARBA00022786"/>
    </source>
</evidence>
<dbReference type="PROSITE" id="PS00183">
    <property type="entry name" value="UBC_1"/>
    <property type="match status" value="1"/>
</dbReference>
<dbReference type="Pfam" id="PF00179">
    <property type="entry name" value="UQ_con"/>
    <property type="match status" value="1"/>
</dbReference>
<evidence type="ECO:0000259" key="5">
    <source>
        <dbReference type="PROSITE" id="PS50127"/>
    </source>
</evidence>
<name>A0A6T9C6V8_9EUKA</name>
<keyword evidence="1" id="KW-0808">Transferase</keyword>